<protein>
    <submittedName>
        <fullName evidence="2">Tyrosine-protein phosphatase</fullName>
    </submittedName>
</protein>
<name>A0A7Y6EFJ2_9SPHN</name>
<keyword evidence="3" id="KW-1185">Reference proteome</keyword>
<dbReference type="PROSITE" id="PS50056">
    <property type="entry name" value="TYR_PHOSPHATASE_2"/>
    <property type="match status" value="1"/>
</dbReference>
<dbReference type="PROSITE" id="PS00383">
    <property type="entry name" value="TYR_PHOSPHATASE_1"/>
    <property type="match status" value="1"/>
</dbReference>
<sequence>MTDGLINFRSVGDMAVDGGRMRGDRLYRSGHFGGLTPAARSLVLGKAFATVVDLRYAGERATDLSDWPAEMADRILSHDGDRTRESPHLELLRAGSLTVDSVDDFYHTLYAELPFDPLYRSLFAAAVERIAATPGVTLIHCSAGKDRTGILCALILRMVGADMADIEADYLASRHASGFAEMKRAIAARVEARYGYAVADDALDALLGVERAYLQATFGAIAARCGGVEPYFAQSGINADHIAALRAWLIAKPDPK</sequence>
<dbReference type="InterPro" id="IPR029021">
    <property type="entry name" value="Prot-tyrosine_phosphatase-like"/>
</dbReference>
<evidence type="ECO:0000313" key="3">
    <source>
        <dbReference type="Proteomes" id="UP000536441"/>
    </source>
</evidence>
<dbReference type="Gene3D" id="3.90.190.10">
    <property type="entry name" value="Protein tyrosine phosphatase superfamily"/>
    <property type="match status" value="1"/>
</dbReference>
<accession>A0A7Y6EFJ2</accession>
<dbReference type="SUPFAM" id="SSF52799">
    <property type="entry name" value="(Phosphotyrosine protein) phosphatases II"/>
    <property type="match status" value="1"/>
</dbReference>
<dbReference type="GO" id="GO:0004721">
    <property type="term" value="F:phosphoprotein phosphatase activity"/>
    <property type="evidence" value="ECO:0007669"/>
    <property type="project" value="InterPro"/>
</dbReference>
<dbReference type="InterPro" id="IPR000387">
    <property type="entry name" value="Tyr_Pase_dom"/>
</dbReference>
<dbReference type="Proteomes" id="UP000536441">
    <property type="component" value="Unassembled WGS sequence"/>
</dbReference>
<evidence type="ECO:0000313" key="2">
    <source>
        <dbReference type="EMBL" id="NUU45833.1"/>
    </source>
</evidence>
<evidence type="ECO:0000259" key="1">
    <source>
        <dbReference type="PROSITE" id="PS50056"/>
    </source>
</evidence>
<dbReference type="AlphaFoldDB" id="A0A7Y6EFJ2"/>
<dbReference type="InterPro" id="IPR026893">
    <property type="entry name" value="Tyr/Ser_Pase_IphP-type"/>
</dbReference>
<dbReference type="EMBL" id="JABMCH010000048">
    <property type="protein sequence ID" value="NUU45833.1"/>
    <property type="molecule type" value="Genomic_DNA"/>
</dbReference>
<comment type="caution">
    <text evidence="2">The sequence shown here is derived from an EMBL/GenBank/DDBJ whole genome shotgun (WGS) entry which is preliminary data.</text>
</comment>
<gene>
    <name evidence="2" type="ORF">HP438_02425</name>
</gene>
<feature type="domain" description="Tyrosine specific protein phosphatases" evidence="1">
    <location>
        <begin position="121"/>
        <end position="195"/>
    </location>
</feature>
<dbReference type="Pfam" id="PF13350">
    <property type="entry name" value="Y_phosphatase3"/>
    <property type="match status" value="1"/>
</dbReference>
<dbReference type="RefSeq" id="WP_175310619.1">
    <property type="nucleotide sequence ID" value="NZ_CBCRYR010000016.1"/>
</dbReference>
<organism evidence="2 3">
    <name type="scientific">Sphingomonas zeae</name>
    <dbReference type="NCBI Taxonomy" id="1646122"/>
    <lineage>
        <taxon>Bacteria</taxon>
        <taxon>Pseudomonadati</taxon>
        <taxon>Pseudomonadota</taxon>
        <taxon>Alphaproteobacteria</taxon>
        <taxon>Sphingomonadales</taxon>
        <taxon>Sphingomonadaceae</taxon>
        <taxon>Sphingomonas</taxon>
    </lineage>
</organism>
<reference evidence="2 3" key="1">
    <citation type="submission" date="2020-05" db="EMBL/GenBank/DDBJ databases">
        <title>Genome Sequencing of Type Strains.</title>
        <authorList>
            <person name="Lemaire J.F."/>
            <person name="Inderbitzin P."/>
            <person name="Gregorio O.A."/>
            <person name="Collins S.B."/>
            <person name="Wespe N."/>
            <person name="Knight-Connoni V."/>
        </authorList>
    </citation>
    <scope>NUCLEOTIDE SEQUENCE [LARGE SCALE GENOMIC DNA]</scope>
    <source>
        <strain evidence="2 3">DSM 100049</strain>
    </source>
</reference>
<proteinExistence type="predicted"/>
<dbReference type="InterPro" id="IPR016130">
    <property type="entry name" value="Tyr_Pase_AS"/>
</dbReference>